<feature type="region of interest" description="Disordered" evidence="1">
    <location>
        <begin position="311"/>
        <end position="332"/>
    </location>
</feature>
<dbReference type="Proteomes" id="UP000813461">
    <property type="component" value="Unassembled WGS sequence"/>
</dbReference>
<organism evidence="2 3">
    <name type="scientific">Paraphoma chrysanthemicola</name>
    <dbReference type="NCBI Taxonomy" id="798071"/>
    <lineage>
        <taxon>Eukaryota</taxon>
        <taxon>Fungi</taxon>
        <taxon>Dikarya</taxon>
        <taxon>Ascomycota</taxon>
        <taxon>Pezizomycotina</taxon>
        <taxon>Dothideomycetes</taxon>
        <taxon>Pleosporomycetidae</taxon>
        <taxon>Pleosporales</taxon>
        <taxon>Pleosporineae</taxon>
        <taxon>Phaeosphaeriaceae</taxon>
        <taxon>Paraphoma</taxon>
    </lineage>
</organism>
<keyword evidence="3" id="KW-1185">Reference proteome</keyword>
<feature type="compositionally biased region" description="Acidic residues" evidence="1">
    <location>
        <begin position="312"/>
        <end position="321"/>
    </location>
</feature>
<proteinExistence type="predicted"/>
<dbReference type="AlphaFoldDB" id="A0A8K0VST6"/>
<dbReference type="EMBL" id="JAGMVJ010000024">
    <property type="protein sequence ID" value="KAH7071743.1"/>
    <property type="molecule type" value="Genomic_DNA"/>
</dbReference>
<evidence type="ECO:0000313" key="2">
    <source>
        <dbReference type="EMBL" id="KAH7071743.1"/>
    </source>
</evidence>
<sequence>MPRLVLNTAFWDDDTASDAEFEKFALKGGALMCALGGTDKTAGRLLRDTRDPPSAASIWTGNLRQELHEWYWRESNPRSYACQFNGHWQFADTLRALGLNSKSTVDGGDNACYKIEHWDSSKQENGKQVPVINQWYRADNTDFRATGGHYEFGMNTKGGAIFGLFLESPKTGASSNWYGNSKDPDPTLLPRLRSLSDVLWGFWNRDNPNIKNIRYFFMLGISNEATNQVIASCLQKANKELCEWPGTEFKTDTDQGHAILGTPNGAVFAYFLLQHKAQLGYKTITKVTVIRPESDDENDFVDASLIFHVEDAPEPPADDESGSTKIKRQDNRTVEVVHSDKNSVIRIYRFGA</sequence>
<evidence type="ECO:0000256" key="1">
    <source>
        <dbReference type="SAM" id="MobiDB-lite"/>
    </source>
</evidence>
<name>A0A8K0VST6_9PLEO</name>
<comment type="caution">
    <text evidence="2">The sequence shown here is derived from an EMBL/GenBank/DDBJ whole genome shotgun (WGS) entry which is preliminary data.</text>
</comment>
<dbReference type="OrthoDB" id="5337308at2759"/>
<protein>
    <submittedName>
        <fullName evidence="2">Uncharacterized protein</fullName>
    </submittedName>
</protein>
<gene>
    <name evidence="2" type="ORF">FB567DRAFT_612413</name>
</gene>
<reference evidence="2" key="1">
    <citation type="journal article" date="2021" name="Nat. Commun.">
        <title>Genetic determinants of endophytism in the Arabidopsis root mycobiome.</title>
        <authorList>
            <person name="Mesny F."/>
            <person name="Miyauchi S."/>
            <person name="Thiergart T."/>
            <person name="Pickel B."/>
            <person name="Atanasova L."/>
            <person name="Karlsson M."/>
            <person name="Huettel B."/>
            <person name="Barry K.W."/>
            <person name="Haridas S."/>
            <person name="Chen C."/>
            <person name="Bauer D."/>
            <person name="Andreopoulos W."/>
            <person name="Pangilinan J."/>
            <person name="LaButti K."/>
            <person name="Riley R."/>
            <person name="Lipzen A."/>
            <person name="Clum A."/>
            <person name="Drula E."/>
            <person name="Henrissat B."/>
            <person name="Kohler A."/>
            <person name="Grigoriev I.V."/>
            <person name="Martin F.M."/>
            <person name="Hacquard S."/>
        </authorList>
    </citation>
    <scope>NUCLEOTIDE SEQUENCE</scope>
    <source>
        <strain evidence="2">MPI-SDFR-AT-0120</strain>
    </source>
</reference>
<accession>A0A8K0VST6</accession>
<evidence type="ECO:0000313" key="3">
    <source>
        <dbReference type="Proteomes" id="UP000813461"/>
    </source>
</evidence>